<name>A0A0C9TAA6_SPHS4</name>
<dbReference type="Proteomes" id="UP000054279">
    <property type="component" value="Unassembled WGS sequence"/>
</dbReference>
<organism evidence="2 3">
    <name type="scientific">Sphaerobolus stellatus (strain SS14)</name>
    <dbReference type="NCBI Taxonomy" id="990650"/>
    <lineage>
        <taxon>Eukaryota</taxon>
        <taxon>Fungi</taxon>
        <taxon>Dikarya</taxon>
        <taxon>Basidiomycota</taxon>
        <taxon>Agaricomycotina</taxon>
        <taxon>Agaricomycetes</taxon>
        <taxon>Phallomycetidae</taxon>
        <taxon>Geastrales</taxon>
        <taxon>Sphaerobolaceae</taxon>
        <taxon>Sphaerobolus</taxon>
    </lineage>
</organism>
<feature type="region of interest" description="Disordered" evidence="1">
    <location>
        <begin position="132"/>
        <end position="154"/>
    </location>
</feature>
<protein>
    <submittedName>
        <fullName evidence="2">Uncharacterized protein</fullName>
    </submittedName>
</protein>
<evidence type="ECO:0000313" key="2">
    <source>
        <dbReference type="EMBL" id="KIJ25998.1"/>
    </source>
</evidence>
<keyword evidence="3" id="KW-1185">Reference proteome</keyword>
<evidence type="ECO:0000313" key="3">
    <source>
        <dbReference type="Proteomes" id="UP000054279"/>
    </source>
</evidence>
<dbReference type="EMBL" id="KN837388">
    <property type="protein sequence ID" value="KIJ25998.1"/>
    <property type="molecule type" value="Genomic_DNA"/>
</dbReference>
<reference evidence="2 3" key="1">
    <citation type="submission" date="2014-06" db="EMBL/GenBank/DDBJ databases">
        <title>Evolutionary Origins and Diversification of the Mycorrhizal Mutualists.</title>
        <authorList>
            <consortium name="DOE Joint Genome Institute"/>
            <consortium name="Mycorrhizal Genomics Consortium"/>
            <person name="Kohler A."/>
            <person name="Kuo A."/>
            <person name="Nagy L.G."/>
            <person name="Floudas D."/>
            <person name="Copeland A."/>
            <person name="Barry K.W."/>
            <person name="Cichocki N."/>
            <person name="Veneault-Fourrey C."/>
            <person name="LaButti K."/>
            <person name="Lindquist E.A."/>
            <person name="Lipzen A."/>
            <person name="Lundell T."/>
            <person name="Morin E."/>
            <person name="Murat C."/>
            <person name="Riley R."/>
            <person name="Ohm R."/>
            <person name="Sun H."/>
            <person name="Tunlid A."/>
            <person name="Henrissat B."/>
            <person name="Grigoriev I.V."/>
            <person name="Hibbett D.S."/>
            <person name="Martin F."/>
        </authorList>
    </citation>
    <scope>NUCLEOTIDE SEQUENCE [LARGE SCALE GENOMIC DNA]</scope>
    <source>
        <strain evidence="2 3">SS14</strain>
    </source>
</reference>
<dbReference type="AlphaFoldDB" id="A0A0C9TAA6"/>
<sequence length="154" mass="16905">MAVIAAFTLSMVLERTKQSRGTETDEAGGDDDFISPSYTIVRCAMTGCAEMDGLLIVAFIIGIPGISLPNPVQSHEARGDMLVDRTKAPRSTETMTDKRFLDRKLHDWKVIAICINDETAGKMGKEGMWTKRRPRDVSAGPVSTQQHRLPSLIG</sequence>
<accession>A0A0C9TAA6</accession>
<proteinExistence type="predicted"/>
<evidence type="ECO:0000256" key="1">
    <source>
        <dbReference type="SAM" id="MobiDB-lite"/>
    </source>
</evidence>
<dbReference type="HOGENOM" id="CLU_1705373_0_0_1"/>
<gene>
    <name evidence="2" type="ORF">M422DRAFT_272962</name>
</gene>